<feature type="transmembrane region" description="Helical" evidence="6">
    <location>
        <begin position="315"/>
        <end position="341"/>
    </location>
</feature>
<dbReference type="Proteomes" id="UP000676601">
    <property type="component" value="Unassembled WGS sequence"/>
</dbReference>
<accession>A0ABQ4L843</accession>
<name>A0ABQ4L843_9BACL</name>
<gene>
    <name evidence="7" type="ORF">J21TS7_07600</name>
</gene>
<feature type="transmembrane region" description="Helical" evidence="6">
    <location>
        <begin position="20"/>
        <end position="41"/>
    </location>
</feature>
<feature type="transmembrane region" description="Helical" evidence="6">
    <location>
        <begin position="257"/>
        <end position="278"/>
    </location>
</feature>
<feature type="transmembrane region" description="Helical" evidence="6">
    <location>
        <begin position="95"/>
        <end position="119"/>
    </location>
</feature>
<evidence type="ECO:0000256" key="2">
    <source>
        <dbReference type="ARBA" id="ARBA00022475"/>
    </source>
</evidence>
<dbReference type="Pfam" id="PF13440">
    <property type="entry name" value="Polysacc_synt_3"/>
    <property type="match status" value="1"/>
</dbReference>
<feature type="transmembrane region" description="Helical" evidence="6">
    <location>
        <begin position="169"/>
        <end position="186"/>
    </location>
</feature>
<dbReference type="PANTHER" id="PTHR30250">
    <property type="entry name" value="PST FAMILY PREDICTED COLANIC ACID TRANSPORTER"/>
    <property type="match status" value="1"/>
</dbReference>
<dbReference type="EMBL" id="BORU01000001">
    <property type="protein sequence ID" value="GIO52442.1"/>
    <property type="molecule type" value="Genomic_DNA"/>
</dbReference>
<protein>
    <submittedName>
        <fullName evidence="7">Flippase</fullName>
    </submittedName>
</protein>
<feature type="transmembrane region" description="Helical" evidence="6">
    <location>
        <begin position="233"/>
        <end position="251"/>
    </location>
</feature>
<feature type="transmembrane region" description="Helical" evidence="6">
    <location>
        <begin position="384"/>
        <end position="401"/>
    </location>
</feature>
<evidence type="ECO:0000256" key="3">
    <source>
        <dbReference type="ARBA" id="ARBA00022692"/>
    </source>
</evidence>
<dbReference type="RefSeq" id="WP_212982828.1">
    <property type="nucleotide sequence ID" value="NZ_BORU01000001.1"/>
</dbReference>
<feature type="transmembrane region" description="Helical" evidence="6">
    <location>
        <begin position="407"/>
        <end position="427"/>
    </location>
</feature>
<reference evidence="7 8" key="1">
    <citation type="submission" date="2021-03" db="EMBL/GenBank/DDBJ databases">
        <title>Antimicrobial resistance genes in bacteria isolated from Japanese honey, and their potential for conferring macrolide and lincosamide resistance in the American foulbrood pathogen Paenibacillus larvae.</title>
        <authorList>
            <person name="Okamoto M."/>
            <person name="Kumagai M."/>
            <person name="Kanamori H."/>
            <person name="Takamatsu D."/>
        </authorList>
    </citation>
    <scope>NUCLEOTIDE SEQUENCE [LARGE SCALE GENOMIC DNA]</scope>
    <source>
        <strain evidence="7 8">J21TS7</strain>
    </source>
</reference>
<evidence type="ECO:0000256" key="5">
    <source>
        <dbReference type="ARBA" id="ARBA00023136"/>
    </source>
</evidence>
<keyword evidence="4 6" id="KW-1133">Transmembrane helix</keyword>
<evidence type="ECO:0000313" key="8">
    <source>
        <dbReference type="Proteomes" id="UP000676601"/>
    </source>
</evidence>
<proteinExistence type="predicted"/>
<comment type="subcellular location">
    <subcellularLocation>
        <location evidence="1">Cell membrane</location>
        <topology evidence="1">Multi-pass membrane protein</topology>
    </subcellularLocation>
</comment>
<organism evidence="7 8">
    <name type="scientific">Paenibacillus cineris</name>
    <dbReference type="NCBI Taxonomy" id="237530"/>
    <lineage>
        <taxon>Bacteria</taxon>
        <taxon>Bacillati</taxon>
        <taxon>Bacillota</taxon>
        <taxon>Bacilli</taxon>
        <taxon>Bacillales</taxon>
        <taxon>Paenibacillaceae</taxon>
        <taxon>Paenibacillus</taxon>
    </lineage>
</organism>
<keyword evidence="5 6" id="KW-0472">Membrane</keyword>
<dbReference type="InterPro" id="IPR050833">
    <property type="entry name" value="Poly_Biosynth_Transport"/>
</dbReference>
<feature type="transmembrane region" description="Helical" evidence="6">
    <location>
        <begin position="131"/>
        <end position="157"/>
    </location>
</feature>
<feature type="transmembrane region" description="Helical" evidence="6">
    <location>
        <begin position="53"/>
        <end position="74"/>
    </location>
</feature>
<comment type="caution">
    <text evidence="7">The sequence shown here is derived from an EMBL/GenBank/DDBJ whole genome shotgun (WGS) entry which is preliminary data.</text>
</comment>
<sequence length="452" mass="50439">MKLKTKFVSFTKNSDSKNVLYSVLSYVITPMILVISTPMLLSNLGSSNYGIWVLINSLINVLGVSNFGLGNAFIKIGSEYEATANNAMFNQLFSISITCSVILAITVNLFTFLFGGYLFPLFFGSTGMTEIMSVTYLVGGIVGIRIINSVVSGSYMAKQRYDINSKVNIAFNLITSITFTVLALFYKDIKILVISMFIFTVLFLFFNICIAKKINSNLSFKPYLFNKIIFKKIFSYGIYSWFQLIISALNAQADKLVIGFLLGPAVLGYYSVCMQLVVKIHEIPTAAAAFLLPKFSSLYESRNLAKIREVYSKAFLYKSIFIVLSFSVAYIFASPILSIWINSEFAHQHVKLFRVLAVSTSIGAFGIIPYYCLNGTGYVKINTVISLTTSLSALILLYFLIPHMGDIGTGVAKLVSVPLVVFSIYLVQRKIFRLNSEQEPNVNVKEFHMKTQ</sequence>
<keyword evidence="8" id="KW-1185">Reference proteome</keyword>
<keyword evidence="2" id="KW-1003">Cell membrane</keyword>
<feature type="transmembrane region" description="Helical" evidence="6">
    <location>
        <begin position="353"/>
        <end position="372"/>
    </location>
</feature>
<evidence type="ECO:0000256" key="1">
    <source>
        <dbReference type="ARBA" id="ARBA00004651"/>
    </source>
</evidence>
<keyword evidence="3 6" id="KW-0812">Transmembrane</keyword>
<evidence type="ECO:0000313" key="7">
    <source>
        <dbReference type="EMBL" id="GIO52442.1"/>
    </source>
</evidence>
<evidence type="ECO:0000256" key="4">
    <source>
        <dbReference type="ARBA" id="ARBA00022989"/>
    </source>
</evidence>
<evidence type="ECO:0000256" key="6">
    <source>
        <dbReference type="SAM" id="Phobius"/>
    </source>
</evidence>
<dbReference type="PANTHER" id="PTHR30250:SF26">
    <property type="entry name" value="PSMA PROTEIN"/>
    <property type="match status" value="1"/>
</dbReference>
<feature type="transmembrane region" description="Helical" evidence="6">
    <location>
        <begin position="192"/>
        <end position="212"/>
    </location>
</feature>